<proteinExistence type="predicted"/>
<dbReference type="InterPro" id="IPR003879">
    <property type="entry name" value="Butyrophylin_SPRY"/>
</dbReference>
<dbReference type="InterPro" id="IPR001870">
    <property type="entry name" value="B30.2/SPRY"/>
</dbReference>
<dbReference type="AlphaFoldDB" id="A0AAV2ZS56"/>
<dbReference type="SUPFAM" id="SSF49899">
    <property type="entry name" value="Concanavalin A-like lectins/glucanases"/>
    <property type="match status" value="1"/>
</dbReference>
<dbReference type="PANTHER" id="PTHR25465:SF66">
    <property type="entry name" value="B BOX AND SPRY DOMAIN-CONTAINING PROTEIN"/>
    <property type="match status" value="1"/>
</dbReference>
<dbReference type="SUPFAM" id="SSF57845">
    <property type="entry name" value="B-box zinc-binding domain"/>
    <property type="match status" value="1"/>
</dbReference>
<evidence type="ECO:0000256" key="1">
    <source>
        <dbReference type="ARBA" id="ARBA00022723"/>
    </source>
</evidence>
<keyword evidence="1" id="KW-0479">Metal-binding</keyword>
<dbReference type="PRINTS" id="PR01407">
    <property type="entry name" value="BUTYPHLNCDUF"/>
</dbReference>
<dbReference type="Gene3D" id="2.60.120.920">
    <property type="match status" value="1"/>
</dbReference>
<keyword evidence="3" id="KW-0862">Zinc</keyword>
<dbReference type="EMBL" id="DYDO01000007">
    <property type="protein sequence ID" value="DBA21241.1"/>
    <property type="molecule type" value="Genomic_DNA"/>
</dbReference>
<feature type="domain" description="B30.2/SPRY" evidence="5">
    <location>
        <begin position="352"/>
        <end position="541"/>
    </location>
</feature>
<evidence type="ECO:0000313" key="6">
    <source>
        <dbReference type="EMBL" id="DBA21241.1"/>
    </source>
</evidence>
<name>A0AAV2ZS56_PYXAD</name>
<dbReference type="PANTHER" id="PTHR25465">
    <property type="entry name" value="B-BOX DOMAIN CONTAINING"/>
    <property type="match status" value="1"/>
</dbReference>
<organism evidence="6 7">
    <name type="scientific">Pyxicephalus adspersus</name>
    <name type="common">African bullfrog</name>
    <dbReference type="NCBI Taxonomy" id="30357"/>
    <lineage>
        <taxon>Eukaryota</taxon>
        <taxon>Metazoa</taxon>
        <taxon>Chordata</taxon>
        <taxon>Craniata</taxon>
        <taxon>Vertebrata</taxon>
        <taxon>Euteleostomi</taxon>
        <taxon>Amphibia</taxon>
        <taxon>Batrachia</taxon>
        <taxon>Anura</taxon>
        <taxon>Neobatrachia</taxon>
        <taxon>Ranoidea</taxon>
        <taxon>Pyxicephalidae</taxon>
        <taxon>Pyxicephalinae</taxon>
        <taxon>Pyxicephalus</taxon>
    </lineage>
</organism>
<dbReference type="GO" id="GO:0008270">
    <property type="term" value="F:zinc ion binding"/>
    <property type="evidence" value="ECO:0007669"/>
    <property type="project" value="UniProtKB-KW"/>
</dbReference>
<evidence type="ECO:0000313" key="7">
    <source>
        <dbReference type="Proteomes" id="UP001181693"/>
    </source>
</evidence>
<evidence type="ECO:0000256" key="3">
    <source>
        <dbReference type="ARBA" id="ARBA00022833"/>
    </source>
</evidence>
<dbReference type="Gene3D" id="3.30.160.60">
    <property type="entry name" value="Classic Zinc Finger"/>
    <property type="match status" value="1"/>
</dbReference>
<dbReference type="InterPro" id="IPR013320">
    <property type="entry name" value="ConA-like_dom_sf"/>
</dbReference>
<dbReference type="Proteomes" id="UP001181693">
    <property type="component" value="Unassembled WGS sequence"/>
</dbReference>
<dbReference type="PROSITE" id="PS50188">
    <property type="entry name" value="B302_SPRY"/>
    <property type="match status" value="1"/>
</dbReference>
<keyword evidence="2" id="KW-0863">Zinc-finger</keyword>
<dbReference type="InterPro" id="IPR006574">
    <property type="entry name" value="PRY"/>
</dbReference>
<dbReference type="InterPro" id="IPR003877">
    <property type="entry name" value="SPRY_dom"/>
</dbReference>
<dbReference type="InterPro" id="IPR051051">
    <property type="entry name" value="E3_ubiq-ligase_TRIM/RNF"/>
</dbReference>
<dbReference type="GO" id="GO:0005737">
    <property type="term" value="C:cytoplasm"/>
    <property type="evidence" value="ECO:0007669"/>
    <property type="project" value="UniProtKB-ARBA"/>
</dbReference>
<dbReference type="Pfam" id="PF13765">
    <property type="entry name" value="PRY"/>
    <property type="match status" value="1"/>
</dbReference>
<dbReference type="Pfam" id="PF00622">
    <property type="entry name" value="SPRY"/>
    <property type="match status" value="1"/>
</dbReference>
<dbReference type="SMART" id="SM00589">
    <property type="entry name" value="PRY"/>
    <property type="match status" value="1"/>
</dbReference>
<evidence type="ECO:0000256" key="2">
    <source>
        <dbReference type="ARBA" id="ARBA00022771"/>
    </source>
</evidence>
<sequence>MGEAQEEVRTCHQPQTNLSSANFQATSACVTGCRAPPRGSLLPGNRCREQTGRNHIHIFLQQPTEMSHLDSVPTESPVWVITGSQSWTGTGQMDILQTAEKDIKFPFAVEWIPDEQMATLSLEPSGVEKTTDFIENPFEEQPSPTKLQVQEGTSPCAQSSIPGTCNDHGHHLSLFCYQDHKLICHQCKSHGTCQSHKTNSVEERATQLRNKIVDQCEKLQLQTAGIEKYLTDALPAKIPHVASTARASSEMIIQRLTFIRNVCDNEEQRLLEEVHTEEERVQQGISTQQAHWIESSKKLSGIRNYLVDMLTKMDDISLIFFLFLHRTEEAEGILEPEESNKLNFNINCVQSPLLNRLWASTVLCLTTACEEVTFDEKSMSPLLAFAEDNSLKFLQKKAKIYQDGPERFDHWPNCLANESFPKGIHCWKVNVEKSCAYKLGITYRSIARKGASNDARLGFNPVSWIFSRYDKDFRFSHNSHHEVVELLKSPKHIGVLVDIDGGELVFFDPGSCVILHSHKTKFTAPISPVFAVADESISLEK</sequence>
<evidence type="ECO:0000259" key="5">
    <source>
        <dbReference type="PROSITE" id="PS50188"/>
    </source>
</evidence>
<evidence type="ECO:0000256" key="4">
    <source>
        <dbReference type="ARBA" id="ARBA00023054"/>
    </source>
</evidence>
<dbReference type="InterPro" id="IPR043136">
    <property type="entry name" value="B30.2/SPRY_sf"/>
</dbReference>
<comment type="caution">
    <text evidence="6">The sequence shown here is derived from an EMBL/GenBank/DDBJ whole genome shotgun (WGS) entry which is preliminary data.</text>
</comment>
<reference evidence="6" key="1">
    <citation type="thesis" date="2020" institute="ProQuest LLC" country="789 East Eisenhower Parkway, Ann Arbor, MI, USA">
        <title>Comparative Genomics and Chromosome Evolution.</title>
        <authorList>
            <person name="Mudd A.B."/>
        </authorList>
    </citation>
    <scope>NUCLEOTIDE SEQUENCE</scope>
    <source>
        <strain evidence="6">1538</strain>
        <tissue evidence="6">Blood</tissue>
    </source>
</reference>
<keyword evidence="4" id="KW-0175">Coiled coil</keyword>
<protein>
    <recommendedName>
        <fullName evidence="5">B30.2/SPRY domain-containing protein</fullName>
    </recommendedName>
</protein>
<keyword evidence="7" id="KW-1185">Reference proteome</keyword>
<gene>
    <name evidence="6" type="ORF">GDO54_017917</name>
</gene>
<accession>A0AAV2ZS56</accession>